<evidence type="ECO:0008006" key="3">
    <source>
        <dbReference type="Google" id="ProtNLM"/>
    </source>
</evidence>
<accession>A0A2U7UEA4</accession>
<feature type="region of interest" description="Disordered" evidence="1">
    <location>
        <begin position="1"/>
        <end position="21"/>
    </location>
</feature>
<feature type="region of interest" description="Disordered" evidence="1">
    <location>
        <begin position="117"/>
        <end position="138"/>
    </location>
</feature>
<dbReference type="CDD" id="cd09917">
    <property type="entry name" value="F-box_SF"/>
    <property type="match status" value="1"/>
</dbReference>
<feature type="region of interest" description="Disordered" evidence="1">
    <location>
        <begin position="155"/>
        <end position="191"/>
    </location>
</feature>
<dbReference type="GeneID" id="36842317"/>
<gene>
    <name evidence="2" type="ORF">pneo_cds_1078</name>
</gene>
<sequence length="505" mass="57281">MAQPDTTLVNPDESPNQKSRLSYTQSRHDLPAEIWTLIAHHCVARDLPSLAATCTMLYGVARHRARQDALAAYASVDTFVSRWQKATAFCDHHLCRARCDQCSWAWRFGRYCGDTDASTDDDDNDDEGYASQDGTDVHDYQGYKDVYKKELGDAHKSNEDESGCGAHRHTAVPTVKALSSRRTRQNPPSRAPAIKWKTYTVHHGTWTVDWLCDNCGQKMLAGNSENAGFDDDCDDGAPFPSHRQQGCGVPIVDRVDLNQPHVWSFGGRRREWVDGYTDLLSAKHIDDNDLVVPIAATYALDPHILTRLTCQTALAPNVRGCEGFLASIGSVRGWLPLRGAHEMDDCHYGQSTRMLVLCCDARHPAWGSVAVVYIGARSFAMTWFAAEASLECLIRRWRAHPMRLENVRFAKDWFAWACVFYVDVGTRHEMDHVIEGHNEHAAILENMMEEDHAMSDKPWTWLLDEGEYDAFFAPEDTVDSMLDLDDDDHASQRHLRRWRKGRQRR</sequence>
<dbReference type="Proteomes" id="UP000249287">
    <property type="component" value="Segment"/>
</dbReference>
<organism evidence="2">
    <name type="scientific">Pandoravirus neocaledonia</name>
    <dbReference type="NCBI Taxonomy" id="2107708"/>
    <lineage>
        <taxon>Viruses</taxon>
        <taxon>Pandoravirus</taxon>
    </lineage>
</organism>
<evidence type="ECO:0000256" key="1">
    <source>
        <dbReference type="SAM" id="MobiDB-lite"/>
    </source>
</evidence>
<dbReference type="RefSeq" id="YP_009482688.1">
    <property type="nucleotide sequence ID" value="NC_037666.1"/>
</dbReference>
<dbReference type="EMBL" id="MG011690">
    <property type="protein sequence ID" value="AVK76685.1"/>
    <property type="molecule type" value="Genomic_DNA"/>
</dbReference>
<proteinExistence type="predicted"/>
<evidence type="ECO:0000313" key="2">
    <source>
        <dbReference type="EMBL" id="AVK76685.1"/>
    </source>
</evidence>
<reference evidence="2" key="1">
    <citation type="journal article" date="2018" name="Nat. Commun.">
        <title>Diversity and evolution of the emerging Pandoraviridae family.</title>
        <authorList>
            <person name="Legendre M."/>
            <person name="Fabre E."/>
            <person name="Poirot O."/>
            <person name="Jeudy S."/>
            <person name="Lartigue A."/>
            <person name="Alempic J.M."/>
            <person name="Beucher L."/>
            <person name="Philippe N."/>
            <person name="Bertaux L."/>
            <person name="Christo-Foroux E."/>
            <person name="Labadie K."/>
            <person name="Coute Y."/>
            <person name="Abergel C."/>
            <person name="Claverie J.M."/>
        </authorList>
    </citation>
    <scope>NUCLEOTIDE SEQUENCE [LARGE SCALE GENOMIC DNA]</scope>
    <source>
        <strain evidence="2">Neocaledonia</strain>
    </source>
</reference>
<protein>
    <recommendedName>
        <fullName evidence="3">F-box domain containing protein</fullName>
    </recommendedName>
</protein>
<dbReference type="KEGG" id="vg:36842317"/>
<name>A0A2U7UEA4_9VIRU</name>
<feature type="compositionally biased region" description="Acidic residues" evidence="1">
    <location>
        <begin position="117"/>
        <end position="128"/>
    </location>
</feature>